<proteinExistence type="predicted"/>
<evidence type="ECO:0000256" key="2">
    <source>
        <dbReference type="ARBA" id="ARBA00023125"/>
    </source>
</evidence>
<feature type="region of interest" description="Disordered" evidence="4">
    <location>
        <begin position="1"/>
        <end position="27"/>
    </location>
</feature>
<dbReference type="SUPFAM" id="SSF46785">
    <property type="entry name" value="Winged helix' DNA-binding domain"/>
    <property type="match status" value="1"/>
</dbReference>
<dbReference type="EMBL" id="BAAARE010000010">
    <property type="protein sequence ID" value="GAA2486540.1"/>
    <property type="molecule type" value="Genomic_DNA"/>
</dbReference>
<dbReference type="PANTHER" id="PTHR33164:SF94">
    <property type="entry name" value="TRANSCRIPTIONAL REGULATORY PROTEIN-RELATED"/>
    <property type="match status" value="1"/>
</dbReference>
<dbReference type="InterPro" id="IPR039422">
    <property type="entry name" value="MarR/SlyA-like"/>
</dbReference>
<dbReference type="InterPro" id="IPR036390">
    <property type="entry name" value="WH_DNA-bd_sf"/>
</dbReference>
<dbReference type="PANTHER" id="PTHR33164">
    <property type="entry name" value="TRANSCRIPTIONAL REGULATOR, MARR FAMILY"/>
    <property type="match status" value="1"/>
</dbReference>
<keyword evidence="1" id="KW-0805">Transcription regulation</keyword>
<evidence type="ECO:0000313" key="7">
    <source>
        <dbReference type="Proteomes" id="UP001500730"/>
    </source>
</evidence>
<dbReference type="SMART" id="SM00347">
    <property type="entry name" value="HTH_MARR"/>
    <property type="match status" value="1"/>
</dbReference>
<accession>A0ABP5YT38</accession>
<dbReference type="Proteomes" id="UP001500730">
    <property type="component" value="Unassembled WGS sequence"/>
</dbReference>
<keyword evidence="3" id="KW-0804">Transcription</keyword>
<gene>
    <name evidence="6" type="ORF">GCM10009858_25570</name>
</gene>
<protein>
    <submittedName>
        <fullName evidence="6">MarR family transcriptional regulator</fullName>
    </submittedName>
</protein>
<name>A0ABP5YT38_9MICO</name>
<comment type="caution">
    <text evidence="6">The sequence shown here is derived from an EMBL/GenBank/DDBJ whole genome shotgun (WGS) entry which is preliminary data.</text>
</comment>
<organism evidence="6 7">
    <name type="scientific">Terrabacter carboxydivorans</name>
    <dbReference type="NCBI Taxonomy" id="619730"/>
    <lineage>
        <taxon>Bacteria</taxon>
        <taxon>Bacillati</taxon>
        <taxon>Actinomycetota</taxon>
        <taxon>Actinomycetes</taxon>
        <taxon>Micrococcales</taxon>
        <taxon>Intrasporangiaceae</taxon>
        <taxon>Terrabacter</taxon>
    </lineage>
</organism>
<dbReference type="InterPro" id="IPR000835">
    <property type="entry name" value="HTH_MarR-typ"/>
</dbReference>
<dbReference type="Pfam" id="PF01047">
    <property type="entry name" value="MarR"/>
    <property type="match status" value="1"/>
</dbReference>
<evidence type="ECO:0000256" key="3">
    <source>
        <dbReference type="ARBA" id="ARBA00023163"/>
    </source>
</evidence>
<dbReference type="InterPro" id="IPR036388">
    <property type="entry name" value="WH-like_DNA-bd_sf"/>
</dbReference>
<feature type="compositionally biased region" description="Basic and acidic residues" evidence="4">
    <location>
        <begin position="7"/>
        <end position="24"/>
    </location>
</feature>
<sequence>MMTAQRRTRDGDPHDGPAGDRVGDDGGTDDLVTALLTGSRVLVGVSARSLSEVEGTVTLSQFRTLVVLQAHGPTRLNQLATRLAVGPSTALRSVDRLIAAGFVARTENAQDRREVVIALTDAGRTLVTEVTERRRAAIRAIVEAMPASQRHTLVEALVAFSAAADEPEALADAATRLGW</sequence>
<keyword evidence="7" id="KW-1185">Reference proteome</keyword>
<evidence type="ECO:0000313" key="6">
    <source>
        <dbReference type="EMBL" id="GAA2486540.1"/>
    </source>
</evidence>
<dbReference type="PRINTS" id="PR00598">
    <property type="entry name" value="HTHMARR"/>
</dbReference>
<dbReference type="InterPro" id="IPR023187">
    <property type="entry name" value="Tscrpt_reg_MarR-type_CS"/>
</dbReference>
<dbReference type="PROSITE" id="PS01117">
    <property type="entry name" value="HTH_MARR_1"/>
    <property type="match status" value="1"/>
</dbReference>
<evidence type="ECO:0000256" key="4">
    <source>
        <dbReference type="SAM" id="MobiDB-lite"/>
    </source>
</evidence>
<dbReference type="PROSITE" id="PS50995">
    <property type="entry name" value="HTH_MARR_2"/>
    <property type="match status" value="1"/>
</dbReference>
<dbReference type="Gene3D" id="1.10.10.10">
    <property type="entry name" value="Winged helix-like DNA-binding domain superfamily/Winged helix DNA-binding domain"/>
    <property type="match status" value="1"/>
</dbReference>
<evidence type="ECO:0000259" key="5">
    <source>
        <dbReference type="PROSITE" id="PS50995"/>
    </source>
</evidence>
<evidence type="ECO:0000256" key="1">
    <source>
        <dbReference type="ARBA" id="ARBA00023015"/>
    </source>
</evidence>
<feature type="domain" description="HTH marR-type" evidence="5">
    <location>
        <begin position="28"/>
        <end position="162"/>
    </location>
</feature>
<keyword evidence="2" id="KW-0238">DNA-binding</keyword>
<reference evidence="7" key="1">
    <citation type="journal article" date="2019" name="Int. J. Syst. Evol. Microbiol.">
        <title>The Global Catalogue of Microorganisms (GCM) 10K type strain sequencing project: providing services to taxonomists for standard genome sequencing and annotation.</title>
        <authorList>
            <consortium name="The Broad Institute Genomics Platform"/>
            <consortium name="The Broad Institute Genome Sequencing Center for Infectious Disease"/>
            <person name="Wu L."/>
            <person name="Ma J."/>
        </authorList>
    </citation>
    <scope>NUCLEOTIDE SEQUENCE [LARGE SCALE GENOMIC DNA]</scope>
    <source>
        <strain evidence="7">JCM 16259</strain>
    </source>
</reference>